<evidence type="ECO:0000313" key="3">
    <source>
        <dbReference type="WBParaSite" id="maker-unitig_31769-snap-gene-0.1-mRNA-1"/>
    </source>
</evidence>
<dbReference type="AlphaFoldDB" id="A0A1I8FFF4"/>
<feature type="compositionally biased region" description="Basic and acidic residues" evidence="1">
    <location>
        <begin position="654"/>
        <end position="667"/>
    </location>
</feature>
<reference evidence="3" key="1">
    <citation type="submission" date="2016-11" db="UniProtKB">
        <authorList>
            <consortium name="WormBaseParasite"/>
        </authorList>
    </citation>
    <scope>IDENTIFICATION</scope>
</reference>
<feature type="region of interest" description="Disordered" evidence="1">
    <location>
        <begin position="648"/>
        <end position="677"/>
    </location>
</feature>
<keyword evidence="2" id="KW-1185">Reference proteome</keyword>
<evidence type="ECO:0000313" key="2">
    <source>
        <dbReference type="Proteomes" id="UP000095280"/>
    </source>
</evidence>
<feature type="compositionally biased region" description="Basic and acidic residues" evidence="1">
    <location>
        <begin position="139"/>
        <end position="152"/>
    </location>
</feature>
<feature type="region of interest" description="Disordered" evidence="1">
    <location>
        <begin position="185"/>
        <end position="216"/>
    </location>
</feature>
<organism evidence="2 3">
    <name type="scientific">Macrostomum lignano</name>
    <dbReference type="NCBI Taxonomy" id="282301"/>
    <lineage>
        <taxon>Eukaryota</taxon>
        <taxon>Metazoa</taxon>
        <taxon>Spiralia</taxon>
        <taxon>Lophotrochozoa</taxon>
        <taxon>Platyhelminthes</taxon>
        <taxon>Rhabditophora</taxon>
        <taxon>Macrostomorpha</taxon>
        <taxon>Macrostomida</taxon>
        <taxon>Macrostomidae</taxon>
        <taxon>Macrostomum</taxon>
    </lineage>
</organism>
<name>A0A1I8FFF4_9PLAT</name>
<feature type="compositionally biased region" description="Basic and acidic residues" evidence="1">
    <location>
        <begin position="192"/>
        <end position="203"/>
    </location>
</feature>
<accession>A0A1I8FFF4</accession>
<evidence type="ECO:0000256" key="1">
    <source>
        <dbReference type="SAM" id="MobiDB-lite"/>
    </source>
</evidence>
<feature type="region of interest" description="Disordered" evidence="1">
    <location>
        <begin position="576"/>
        <end position="595"/>
    </location>
</feature>
<dbReference type="Proteomes" id="UP000095280">
    <property type="component" value="Unplaced"/>
</dbReference>
<protein>
    <submittedName>
        <fullName evidence="3">WH2 domain-containing protein</fullName>
    </submittedName>
</protein>
<feature type="region of interest" description="Disordered" evidence="1">
    <location>
        <begin position="131"/>
        <end position="165"/>
    </location>
</feature>
<sequence length="677" mass="74550">RPYPTSNDERRRVWNGPAARPARRFCHRSGDGKLCQRAELSRPNVSGLRSLAAAVRRLAAARTPPQTGGLGHEMALAAIAPLRRGRLAPNWRPLNRASADLRQQFVATCRLAWTPPRDAMQSLKSRLSRALLDSNPGRQAREASEASSRDFASRGGGIAPSKTHQAGLLNARPCLEAPMTERWPRPAGALDFKTDQRGRERAGFRQAGRRSAAKPNWKRTSMLPHWLSAQACSRGRRDRARHSRRRVAIWMGNRDEARPPQLRRASRKRRAGARRLANLRANWKRPNLSAMQSQAEVGELKKLHCRMPRRQIAAAQHCAGSQFGLCRSASREAALGRKAALSGRLPHAAESGCNDEELRQLSAALSEAEAARPDRLEAELASAAKRNWRGRGPAAAGSWRPLWGCIEPRQPKIWLKLALTLTPKRPSCPCRAASAKRARADRLERRSWPMAQNWPHPELRALHELNWSAPKAATPRRFRSGSGHTRVPAASVRLTICGAAENQLLDALASRGQLQEQLESALGNAGRLAGELAPGYRFSKALDERKTPQLLGRRAGSVAKQREIAGADALAGLQRVLESTERQNPRPPSRAETARRDRLDALGRLVAQPARSSEVGAIDRQPAVLPLRMGRGAASADDGRNRLGRLGASEAEEQAERLKEACGKADDALQSGRRRCR</sequence>
<proteinExistence type="predicted"/>
<dbReference type="WBParaSite" id="maker-unitig_31769-snap-gene-0.1-mRNA-1">
    <property type="protein sequence ID" value="maker-unitig_31769-snap-gene-0.1-mRNA-1"/>
    <property type="gene ID" value="maker-unitig_31769-snap-gene-0.1"/>
</dbReference>